<dbReference type="PANTHER" id="PTHR47642">
    <property type="entry name" value="ATP-DEPENDENT DNA HELICASE"/>
    <property type="match status" value="1"/>
</dbReference>
<feature type="domain" description="DNA helicase Pif1-like 2B" evidence="4">
    <location>
        <begin position="463"/>
        <end position="497"/>
    </location>
</feature>
<name>A0ABN7S3I8_OIKDI</name>
<keyword evidence="2" id="KW-0227">DNA damage</keyword>
<evidence type="ECO:0000259" key="4">
    <source>
        <dbReference type="Pfam" id="PF21530"/>
    </source>
</evidence>
<evidence type="ECO:0000259" key="3">
    <source>
        <dbReference type="Pfam" id="PF05970"/>
    </source>
</evidence>
<dbReference type="Pfam" id="PF15306">
    <property type="entry name" value="LIN37"/>
    <property type="match status" value="1"/>
</dbReference>
<gene>
    <name evidence="6" type="ORF">OKIOD_LOCUS3110</name>
</gene>
<evidence type="ECO:0000259" key="5">
    <source>
        <dbReference type="Pfam" id="PF25344"/>
    </source>
</evidence>
<dbReference type="EC" id="5.6.2.3" evidence="2"/>
<keyword evidence="2" id="KW-0233">DNA recombination</keyword>
<keyword evidence="2" id="KW-0347">Helicase</keyword>
<keyword evidence="1" id="KW-0539">Nucleus</keyword>
<proteinExistence type="inferred from homology"/>
<dbReference type="Pfam" id="PF21530">
    <property type="entry name" value="Pif1_2B_dom"/>
    <property type="match status" value="1"/>
</dbReference>
<dbReference type="PANTHER" id="PTHR47642:SF7">
    <property type="entry name" value="ATP-DEPENDENT DNA HELICASE PIF1"/>
    <property type="match status" value="1"/>
</dbReference>
<dbReference type="InterPro" id="IPR057437">
    <property type="entry name" value="PIF1/LRR1_PH"/>
</dbReference>
<feature type="domain" description="PIF1/LRR1 pleckstrin homology" evidence="5">
    <location>
        <begin position="5"/>
        <end position="111"/>
    </location>
</feature>
<evidence type="ECO:0000313" key="6">
    <source>
        <dbReference type="EMBL" id="CAG5087470.1"/>
    </source>
</evidence>
<comment type="cofactor">
    <cofactor evidence="2">
        <name>Mg(2+)</name>
        <dbReference type="ChEBI" id="CHEBI:18420"/>
    </cofactor>
</comment>
<dbReference type="EMBL" id="OU015568">
    <property type="protein sequence ID" value="CAG5087470.1"/>
    <property type="molecule type" value="Genomic_DNA"/>
</dbReference>
<dbReference type="SUPFAM" id="SSF52540">
    <property type="entry name" value="P-loop containing nucleoside triphosphate hydrolases"/>
    <property type="match status" value="2"/>
</dbReference>
<protein>
    <recommendedName>
        <fullName evidence="2">ATP-dependent DNA helicase</fullName>
        <ecNumber evidence="2">5.6.2.3</ecNumber>
    </recommendedName>
</protein>
<dbReference type="InterPro" id="IPR027417">
    <property type="entry name" value="P-loop_NTPase"/>
</dbReference>
<dbReference type="Pfam" id="PF05970">
    <property type="entry name" value="PIF1"/>
    <property type="match status" value="1"/>
</dbReference>
<keyword evidence="2" id="KW-0067">ATP-binding</keyword>
<dbReference type="InterPro" id="IPR028226">
    <property type="entry name" value="LIN37"/>
</dbReference>
<dbReference type="Pfam" id="PF25344">
    <property type="entry name" value="PH_LRR1"/>
    <property type="match status" value="1"/>
</dbReference>
<feature type="domain" description="DNA helicase Pif1-like DEAD-box helicase" evidence="3">
    <location>
        <begin position="192"/>
        <end position="388"/>
    </location>
</feature>
<evidence type="ECO:0000256" key="2">
    <source>
        <dbReference type="RuleBase" id="RU363044"/>
    </source>
</evidence>
<dbReference type="InterPro" id="IPR049163">
    <property type="entry name" value="Pif1-like_2B_dom"/>
</dbReference>
<dbReference type="Gene3D" id="3.40.50.300">
    <property type="entry name" value="P-loop containing nucleotide triphosphate hydrolases"/>
    <property type="match status" value="1"/>
</dbReference>
<organism evidence="6 7">
    <name type="scientific">Oikopleura dioica</name>
    <name type="common">Tunicate</name>
    <dbReference type="NCBI Taxonomy" id="34765"/>
    <lineage>
        <taxon>Eukaryota</taxon>
        <taxon>Metazoa</taxon>
        <taxon>Chordata</taxon>
        <taxon>Tunicata</taxon>
        <taxon>Appendicularia</taxon>
        <taxon>Copelata</taxon>
        <taxon>Oikopleuridae</taxon>
        <taxon>Oikopleura</taxon>
    </lineage>
</organism>
<keyword evidence="2" id="KW-0378">Hydrolase</keyword>
<keyword evidence="7" id="KW-1185">Reference proteome</keyword>
<dbReference type="InterPro" id="IPR051055">
    <property type="entry name" value="PIF1_helicase"/>
</dbReference>
<evidence type="ECO:0000313" key="7">
    <source>
        <dbReference type="Proteomes" id="UP001158576"/>
    </source>
</evidence>
<keyword evidence="2" id="KW-0547">Nucleotide-binding</keyword>
<comment type="catalytic activity">
    <reaction evidence="2">
        <text>ATP + H2O = ADP + phosphate + H(+)</text>
        <dbReference type="Rhea" id="RHEA:13065"/>
        <dbReference type="ChEBI" id="CHEBI:15377"/>
        <dbReference type="ChEBI" id="CHEBI:15378"/>
        <dbReference type="ChEBI" id="CHEBI:30616"/>
        <dbReference type="ChEBI" id="CHEBI:43474"/>
        <dbReference type="ChEBI" id="CHEBI:456216"/>
        <dbReference type="EC" id="5.6.2.3"/>
    </reaction>
</comment>
<sequence length="670" mass="74864">MDTSVSCNAVIEKLGPSGVLSTKKYSNCSLNITRSANRDICIKVVHGSTASIYRVMTLKVMGKFIPAGKATIELDSDQGKRRFLISNASEEQLKDVLKLLLVKYNNQTPVKNKHLIIRGEVDEISPLRPRELEKVNLRLAAANQKQITPRKNTTPVRKLQQRREAARKLGQLAAKPKLKMPTITVKKTPLNEVQKQIIASARAGDSIFFTGAAGTGKSYVLKELIKSLPTDTTAITASTGCAAAPLQGQTLHAFAGIGIGNRTVESCISLVKSKKSLTRSWKKIKTIIIDEISMVTAEFFDLLEAVARGVRGNEEPFGGIQLIVAGDFLQLPPVSKGFGDNVKKAKFCFQASAWNESIKKVYELKEVFRQANDGEFCRMLNVIRTGCVPKWVQDRINETKANHKELPDQIIPTKLMTHNNQVDSLNKSELQKLKTEEKVYLAEDSVTDSKILFALNKMLPNAVQELRLKVGSQVMLTKNLAVSSGLVNGSRGVVEEFTESGPKNSSIQTMSSEKIEVVSSEVIEAEEELKLALRGITPRRKRVKIRDKEIELSNIPDDTSLYSLCRDWVRTQYYRPPAKKMFQSNLPPVDTPWNNFAEDGKFVSPLVPVDIKPDTASKDETDPQKIFRGHHARWKYIAKCWRKRSAENDMRYASSYNELQEMAKNLTNSE</sequence>
<evidence type="ECO:0000256" key="1">
    <source>
        <dbReference type="ARBA" id="ARBA00023242"/>
    </source>
</evidence>
<dbReference type="InterPro" id="IPR010285">
    <property type="entry name" value="DNA_helicase_pif1-like_DEAD"/>
</dbReference>
<comment type="similarity">
    <text evidence="2">Belongs to the helicase family.</text>
</comment>
<keyword evidence="2" id="KW-0234">DNA repair</keyword>
<reference evidence="6 7" key="1">
    <citation type="submission" date="2021-04" db="EMBL/GenBank/DDBJ databases">
        <authorList>
            <person name="Bliznina A."/>
        </authorList>
    </citation>
    <scope>NUCLEOTIDE SEQUENCE [LARGE SCALE GENOMIC DNA]</scope>
</reference>
<dbReference type="Proteomes" id="UP001158576">
    <property type="component" value="Chromosome PAR"/>
</dbReference>
<dbReference type="CDD" id="cd18037">
    <property type="entry name" value="DEXSc_Pif1_like"/>
    <property type="match status" value="1"/>
</dbReference>
<accession>A0ABN7S3I8</accession>